<organism evidence="8 9">
    <name type="scientific">Microbacterium testaceum</name>
    <name type="common">Aureobacterium testaceum</name>
    <name type="synonym">Brevibacterium testaceum</name>
    <dbReference type="NCBI Taxonomy" id="2033"/>
    <lineage>
        <taxon>Bacteria</taxon>
        <taxon>Bacillati</taxon>
        <taxon>Actinomycetota</taxon>
        <taxon>Actinomycetes</taxon>
        <taxon>Micrococcales</taxon>
        <taxon>Microbacteriaceae</taxon>
        <taxon>Microbacterium</taxon>
    </lineage>
</organism>
<dbReference type="EMBL" id="LDRT01000032">
    <property type="protein sequence ID" value="KTR95421.1"/>
    <property type="molecule type" value="Genomic_DNA"/>
</dbReference>
<feature type="transmembrane region" description="Helical" evidence="6">
    <location>
        <begin position="31"/>
        <end position="51"/>
    </location>
</feature>
<evidence type="ECO:0000256" key="1">
    <source>
        <dbReference type="ARBA" id="ARBA00004651"/>
    </source>
</evidence>
<dbReference type="InterPro" id="IPR027379">
    <property type="entry name" value="CLS_N"/>
</dbReference>
<proteinExistence type="predicted"/>
<evidence type="ECO:0000313" key="9">
    <source>
        <dbReference type="Proteomes" id="UP000075025"/>
    </source>
</evidence>
<keyword evidence="4 6" id="KW-1133">Transmembrane helix</keyword>
<evidence type="ECO:0000256" key="3">
    <source>
        <dbReference type="ARBA" id="ARBA00022692"/>
    </source>
</evidence>
<keyword evidence="5 6" id="KW-0472">Membrane</keyword>
<dbReference type="RefSeq" id="WP_058623139.1">
    <property type="nucleotide sequence ID" value="NZ_LDRT01000032.1"/>
</dbReference>
<evidence type="ECO:0000256" key="6">
    <source>
        <dbReference type="SAM" id="Phobius"/>
    </source>
</evidence>
<comment type="caution">
    <text evidence="8">The sequence shown here is derived from an EMBL/GenBank/DDBJ whole genome shotgun (WGS) entry which is preliminary data.</text>
</comment>
<name>A0A147EYW1_MICTE</name>
<keyword evidence="3 6" id="KW-0812">Transmembrane</keyword>
<sequence>MLIAFALIYAASIWATVVTVRDAQVSIGLKATWATALLLLPPFGLLAWAVASVASHRPGHAAHV</sequence>
<evidence type="ECO:0000256" key="5">
    <source>
        <dbReference type="ARBA" id="ARBA00023136"/>
    </source>
</evidence>
<keyword evidence="2" id="KW-1003">Cell membrane</keyword>
<reference evidence="8 9" key="1">
    <citation type="journal article" date="2016" name="Front. Microbiol.">
        <title>Genomic Resource of Rice Seed Associated Bacteria.</title>
        <authorList>
            <person name="Midha S."/>
            <person name="Bansal K."/>
            <person name="Sharma S."/>
            <person name="Kumar N."/>
            <person name="Patil P.P."/>
            <person name="Chaudhry V."/>
            <person name="Patil P.B."/>
        </authorList>
    </citation>
    <scope>NUCLEOTIDE SEQUENCE [LARGE SCALE GENOMIC DNA]</scope>
    <source>
        <strain evidence="8 9">NS220</strain>
    </source>
</reference>
<evidence type="ECO:0000259" key="7">
    <source>
        <dbReference type="Pfam" id="PF13396"/>
    </source>
</evidence>
<evidence type="ECO:0000256" key="2">
    <source>
        <dbReference type="ARBA" id="ARBA00022475"/>
    </source>
</evidence>
<evidence type="ECO:0000256" key="4">
    <source>
        <dbReference type="ARBA" id="ARBA00022989"/>
    </source>
</evidence>
<accession>A0A147EYW1</accession>
<evidence type="ECO:0000313" key="8">
    <source>
        <dbReference type="EMBL" id="KTR95421.1"/>
    </source>
</evidence>
<dbReference type="Pfam" id="PF13396">
    <property type="entry name" value="PLDc_N"/>
    <property type="match status" value="1"/>
</dbReference>
<dbReference type="AlphaFoldDB" id="A0A147EYW1"/>
<protein>
    <recommendedName>
        <fullName evidence="7">Cardiolipin synthase N-terminal domain-containing protein</fullName>
    </recommendedName>
</protein>
<gene>
    <name evidence="8" type="ORF">NS220_05810</name>
</gene>
<feature type="domain" description="Cardiolipin synthase N-terminal" evidence="7">
    <location>
        <begin position="11"/>
        <end position="50"/>
    </location>
</feature>
<dbReference type="GO" id="GO:0005886">
    <property type="term" value="C:plasma membrane"/>
    <property type="evidence" value="ECO:0007669"/>
    <property type="project" value="UniProtKB-SubCell"/>
</dbReference>
<comment type="subcellular location">
    <subcellularLocation>
        <location evidence="1">Cell membrane</location>
        <topology evidence="1">Multi-pass membrane protein</topology>
    </subcellularLocation>
</comment>
<dbReference type="PATRIC" id="fig|2033.6.peg.2136"/>
<dbReference type="Proteomes" id="UP000075025">
    <property type="component" value="Unassembled WGS sequence"/>
</dbReference>